<reference evidence="1 2" key="1">
    <citation type="submission" date="2012-10" db="EMBL/GenBank/DDBJ databases">
        <authorList>
            <person name="Harkins D.M."/>
            <person name="Durkin A.S."/>
            <person name="Brinkac L.M."/>
            <person name="Selengut J.D."/>
            <person name="Sanka R."/>
            <person name="DePew J."/>
            <person name="Purushe J."/>
            <person name="Peacock S.J."/>
            <person name="Thaipadungpanit J."/>
            <person name="Wuthiekanun V.W."/>
            <person name="Day N.P."/>
            <person name="Vinetz J.M."/>
            <person name="Sutton G.G."/>
            <person name="Nelson W.C."/>
            <person name="Fouts D.E."/>
        </authorList>
    </citation>
    <scope>NUCLEOTIDE SEQUENCE [LARGE SCALE GENOMIC DNA]</scope>
    <source>
        <strain evidence="1 2">H1</strain>
    </source>
</reference>
<dbReference type="Proteomes" id="UP000006253">
    <property type="component" value="Unassembled WGS sequence"/>
</dbReference>
<evidence type="ECO:0000313" key="1">
    <source>
        <dbReference type="EMBL" id="EKO14671.1"/>
    </source>
</evidence>
<dbReference type="EMBL" id="AHMY02000051">
    <property type="protein sequence ID" value="EKO14671.1"/>
    <property type="molecule type" value="Genomic_DNA"/>
</dbReference>
<dbReference type="AlphaFoldDB" id="A0A0E2B0B3"/>
<protein>
    <submittedName>
        <fullName evidence="1">Uncharacterized protein</fullName>
    </submittedName>
</protein>
<proteinExistence type="predicted"/>
<accession>A0A0E2B0B3</accession>
<name>A0A0E2B0B3_9LEPT</name>
<organism evidence="1 2">
    <name type="scientific">Leptospira kirschneri str. H1</name>
    <dbReference type="NCBI Taxonomy" id="1049966"/>
    <lineage>
        <taxon>Bacteria</taxon>
        <taxon>Pseudomonadati</taxon>
        <taxon>Spirochaetota</taxon>
        <taxon>Spirochaetia</taxon>
        <taxon>Leptospirales</taxon>
        <taxon>Leptospiraceae</taxon>
        <taxon>Leptospira</taxon>
    </lineage>
</organism>
<comment type="caution">
    <text evidence="1">The sequence shown here is derived from an EMBL/GenBank/DDBJ whole genome shotgun (WGS) entry which is preliminary data.</text>
</comment>
<sequence length="38" mass="4743">MQMTLKYLNHFPKIFRLKKVGNGSNPGWQRRFYRQSWQ</sequence>
<gene>
    <name evidence="1" type="ORF">LEP1GSC081_1463</name>
</gene>
<evidence type="ECO:0000313" key="2">
    <source>
        <dbReference type="Proteomes" id="UP000006253"/>
    </source>
</evidence>